<evidence type="ECO:0000256" key="2">
    <source>
        <dbReference type="ARBA" id="ARBA00006370"/>
    </source>
</evidence>
<evidence type="ECO:0000313" key="5">
    <source>
        <dbReference type="EMBL" id="KAG5340476.1"/>
    </source>
</evidence>
<keyword evidence="3" id="KW-0964">Secreted</keyword>
<comment type="caution">
    <text evidence="5">The sequence shown here is derived from an EMBL/GenBank/DDBJ whole genome shotgun (WGS) entry which is preliminary data.</text>
</comment>
<dbReference type="GO" id="GO:0005576">
    <property type="term" value="C:extracellular region"/>
    <property type="evidence" value="ECO:0007669"/>
    <property type="project" value="UniProtKB-SubCell"/>
</dbReference>
<proteinExistence type="inferred from homology"/>
<sequence>MCGSTLTSTFFHLATNHRPSKMNRNITLVAVLILALSTVYAEIIYKFLIDFKCTSKFFMKSYYVSAEQNTVQCTIHEVRVDPCREAEERKPCSLKKGQDASISFDYTPRNRAYWASEIVDLPFLGMPIDACPSTTCPASPGQKQTYSVALPISKKFPTRTYDLKWKLWNEQEQECCFMFQIKLVK</sequence>
<reference evidence="5 6" key="1">
    <citation type="submission" date="2020-02" db="EMBL/GenBank/DDBJ databases">
        <title>Relaxed selection underlies rapid genomic changes in the transitions from sociality to social parasitism in ants.</title>
        <authorList>
            <person name="Bi X."/>
        </authorList>
    </citation>
    <scope>NUCLEOTIDE SEQUENCE [LARGE SCALE GENOMIC DNA]</scope>
    <source>
        <strain evidence="5">BGI-DK2014b</strain>
        <tissue evidence="5">Whole body</tissue>
    </source>
</reference>
<organism evidence="5 6">
    <name type="scientific">Acromyrmex heyeri</name>
    <dbReference type="NCBI Taxonomy" id="230685"/>
    <lineage>
        <taxon>Eukaryota</taxon>
        <taxon>Metazoa</taxon>
        <taxon>Ecdysozoa</taxon>
        <taxon>Arthropoda</taxon>
        <taxon>Hexapoda</taxon>
        <taxon>Insecta</taxon>
        <taxon>Pterygota</taxon>
        <taxon>Neoptera</taxon>
        <taxon>Endopterygota</taxon>
        <taxon>Hymenoptera</taxon>
        <taxon>Apocrita</taxon>
        <taxon>Aculeata</taxon>
        <taxon>Formicoidea</taxon>
        <taxon>Formicidae</taxon>
        <taxon>Myrmicinae</taxon>
        <taxon>Acromyrmex</taxon>
    </lineage>
</organism>
<feature type="domain" description="MD-2-related lipid-recognition" evidence="4">
    <location>
        <begin position="70"/>
        <end position="181"/>
    </location>
</feature>
<dbReference type="FunFam" id="2.60.40.770:FF:000001">
    <property type="entry name" value="NPC intracellular cholesterol transporter 2"/>
    <property type="match status" value="1"/>
</dbReference>
<dbReference type="PANTHER" id="PTHR11306">
    <property type="entry name" value="NIEMANN PICK TYPE C2 PROTEIN NPC2-RELATED"/>
    <property type="match status" value="1"/>
</dbReference>
<dbReference type="PANTHER" id="PTHR11306:SF55">
    <property type="entry name" value="GEO08227P1-RELATED"/>
    <property type="match status" value="1"/>
</dbReference>
<evidence type="ECO:0000256" key="3">
    <source>
        <dbReference type="ARBA" id="ARBA00022525"/>
    </source>
</evidence>
<evidence type="ECO:0000256" key="1">
    <source>
        <dbReference type="ARBA" id="ARBA00004613"/>
    </source>
</evidence>
<keyword evidence="6" id="KW-1185">Reference proteome</keyword>
<dbReference type="GO" id="GO:0032934">
    <property type="term" value="F:sterol binding"/>
    <property type="evidence" value="ECO:0007669"/>
    <property type="project" value="InterPro"/>
</dbReference>
<dbReference type="InterPro" id="IPR014756">
    <property type="entry name" value="Ig_E-set"/>
</dbReference>
<dbReference type="SUPFAM" id="SSF81296">
    <property type="entry name" value="E set domains"/>
    <property type="match status" value="1"/>
</dbReference>
<dbReference type="InterPro" id="IPR039670">
    <property type="entry name" value="NPC2-like"/>
</dbReference>
<name>A0A836GEW8_9HYME</name>
<evidence type="ECO:0000259" key="4">
    <source>
        <dbReference type="SMART" id="SM00737"/>
    </source>
</evidence>
<gene>
    <name evidence="5" type="primary">Ml1p</name>
    <name evidence="5" type="ORF">G6Z77_0014524</name>
</gene>
<dbReference type="InterPro" id="IPR003172">
    <property type="entry name" value="ML_dom"/>
</dbReference>
<comment type="similarity">
    <text evidence="2">Belongs to the NPC2 family.</text>
</comment>
<evidence type="ECO:0000313" key="6">
    <source>
        <dbReference type="Proteomes" id="UP000670152"/>
    </source>
</evidence>
<dbReference type="Gene3D" id="2.60.40.770">
    <property type="match status" value="1"/>
</dbReference>
<dbReference type="Proteomes" id="UP000670152">
    <property type="component" value="Unassembled WGS sequence"/>
</dbReference>
<feature type="non-terminal residue" evidence="5">
    <location>
        <position position="185"/>
    </location>
</feature>
<accession>A0A836GEW8</accession>
<protein>
    <submittedName>
        <fullName evidence="5">ML1P protein</fullName>
    </submittedName>
</protein>
<comment type="subcellular location">
    <subcellularLocation>
        <location evidence="1">Secreted</location>
    </subcellularLocation>
</comment>
<dbReference type="OrthoDB" id="6576058at2759"/>
<dbReference type="GO" id="GO:0015918">
    <property type="term" value="P:sterol transport"/>
    <property type="evidence" value="ECO:0007669"/>
    <property type="project" value="InterPro"/>
</dbReference>
<dbReference type="AlphaFoldDB" id="A0A836GEW8"/>
<dbReference type="SMART" id="SM00737">
    <property type="entry name" value="ML"/>
    <property type="match status" value="1"/>
</dbReference>
<dbReference type="EMBL" id="JAANIB010002463">
    <property type="protein sequence ID" value="KAG5340476.1"/>
    <property type="molecule type" value="Genomic_DNA"/>
</dbReference>
<feature type="non-terminal residue" evidence="5">
    <location>
        <position position="1"/>
    </location>
</feature>
<dbReference type="Pfam" id="PF02221">
    <property type="entry name" value="E1_DerP2_DerF2"/>
    <property type="match status" value="1"/>
</dbReference>